<reference evidence="2" key="1">
    <citation type="submission" date="2022-03" db="EMBL/GenBank/DDBJ databases">
        <authorList>
            <person name="Sayadi A."/>
        </authorList>
    </citation>
    <scope>NUCLEOTIDE SEQUENCE</scope>
</reference>
<dbReference type="OrthoDB" id="6776939at2759"/>
<proteinExistence type="predicted"/>
<feature type="compositionally biased region" description="Polar residues" evidence="1">
    <location>
        <begin position="16"/>
        <end position="27"/>
    </location>
</feature>
<evidence type="ECO:0000256" key="1">
    <source>
        <dbReference type="SAM" id="MobiDB-lite"/>
    </source>
</evidence>
<dbReference type="AlphaFoldDB" id="A0A9P0PFN1"/>
<evidence type="ECO:0000313" key="3">
    <source>
        <dbReference type="Proteomes" id="UP001152888"/>
    </source>
</evidence>
<keyword evidence="3" id="KW-1185">Reference proteome</keyword>
<comment type="caution">
    <text evidence="2">The sequence shown here is derived from an EMBL/GenBank/DDBJ whole genome shotgun (WGS) entry which is preliminary data.</text>
</comment>
<feature type="compositionally biased region" description="Polar residues" evidence="1">
    <location>
        <begin position="52"/>
        <end position="66"/>
    </location>
</feature>
<accession>A0A9P0PFN1</accession>
<dbReference type="Proteomes" id="UP001152888">
    <property type="component" value="Unassembled WGS sequence"/>
</dbReference>
<sequence>MNSDVLPSQDRDDNSPETASTSSQISSHPRPPKRRSDRSTLSSLPRIEQECNDSSTPSKQYNSDSLHSTEHTEVQLSIPEQSAGAFKSNFNDCQ</sequence>
<organism evidence="2 3">
    <name type="scientific">Acanthoscelides obtectus</name>
    <name type="common">Bean weevil</name>
    <name type="synonym">Bruchus obtectus</name>
    <dbReference type="NCBI Taxonomy" id="200917"/>
    <lineage>
        <taxon>Eukaryota</taxon>
        <taxon>Metazoa</taxon>
        <taxon>Ecdysozoa</taxon>
        <taxon>Arthropoda</taxon>
        <taxon>Hexapoda</taxon>
        <taxon>Insecta</taxon>
        <taxon>Pterygota</taxon>
        <taxon>Neoptera</taxon>
        <taxon>Endopterygota</taxon>
        <taxon>Coleoptera</taxon>
        <taxon>Polyphaga</taxon>
        <taxon>Cucujiformia</taxon>
        <taxon>Chrysomeloidea</taxon>
        <taxon>Chrysomelidae</taxon>
        <taxon>Bruchinae</taxon>
        <taxon>Bruchini</taxon>
        <taxon>Acanthoscelides</taxon>
    </lineage>
</organism>
<feature type="region of interest" description="Disordered" evidence="1">
    <location>
        <begin position="1"/>
        <end position="94"/>
    </location>
</feature>
<dbReference type="EMBL" id="CAKOFQ010006945">
    <property type="protein sequence ID" value="CAH1983788.1"/>
    <property type="molecule type" value="Genomic_DNA"/>
</dbReference>
<name>A0A9P0PFN1_ACAOB</name>
<protein>
    <submittedName>
        <fullName evidence="2">Uncharacterized protein</fullName>
    </submittedName>
</protein>
<gene>
    <name evidence="2" type="ORF">ACAOBT_LOCUS15740</name>
</gene>
<evidence type="ECO:0000313" key="2">
    <source>
        <dbReference type="EMBL" id="CAH1983788.1"/>
    </source>
</evidence>